<gene>
    <name evidence="1" type="ORF">COT25_01010</name>
</gene>
<protein>
    <submittedName>
        <fullName evidence="1">Uncharacterized protein</fullName>
    </submittedName>
</protein>
<evidence type="ECO:0000313" key="2">
    <source>
        <dbReference type="Proteomes" id="UP000228711"/>
    </source>
</evidence>
<organism evidence="1 2">
    <name type="scientific">Candidatus Kerfeldbacteria bacterium CG08_land_8_20_14_0_20_42_7</name>
    <dbReference type="NCBI Taxonomy" id="2014245"/>
    <lineage>
        <taxon>Bacteria</taxon>
        <taxon>Candidatus Kerfeldiibacteriota</taxon>
    </lineage>
</organism>
<dbReference type="Proteomes" id="UP000228711">
    <property type="component" value="Unassembled WGS sequence"/>
</dbReference>
<proteinExistence type="predicted"/>
<sequence>MIDTIILSIPKTKVMSLDFTDDKIQPWSLQASTNVYDKYVKNPYRKGAKQSEYYPRLTETRRKGENGEWTSTIKIEFSAPKLLYQNNLDELIEDQFEQVVKTLSEQTTKLSNTNTFANIFSSF</sequence>
<accession>A0A2H0YTM0</accession>
<comment type="caution">
    <text evidence="1">The sequence shown here is derived from an EMBL/GenBank/DDBJ whole genome shotgun (WGS) entry which is preliminary data.</text>
</comment>
<evidence type="ECO:0000313" key="1">
    <source>
        <dbReference type="EMBL" id="PIS41827.1"/>
    </source>
</evidence>
<dbReference type="AlphaFoldDB" id="A0A2H0YTM0"/>
<name>A0A2H0YTM0_9BACT</name>
<reference evidence="2" key="1">
    <citation type="submission" date="2017-09" db="EMBL/GenBank/DDBJ databases">
        <title>Depth-based differentiation of microbial function through sediment-hosted aquifers and enrichment of novel symbionts in the deep terrestrial subsurface.</title>
        <authorList>
            <person name="Probst A.J."/>
            <person name="Ladd B."/>
            <person name="Jarett J.K."/>
            <person name="Geller-Mcgrath D.E."/>
            <person name="Sieber C.M.K."/>
            <person name="Emerson J.B."/>
            <person name="Anantharaman K."/>
            <person name="Thomas B.C."/>
            <person name="Malmstrom R."/>
            <person name="Stieglmeier M."/>
            <person name="Klingl A."/>
            <person name="Woyke T."/>
            <person name="Ryan C.M."/>
            <person name="Banfield J.F."/>
        </authorList>
    </citation>
    <scope>NUCLEOTIDE SEQUENCE [LARGE SCALE GENOMIC DNA]</scope>
</reference>
<dbReference type="EMBL" id="PEXV01000041">
    <property type="protein sequence ID" value="PIS41827.1"/>
    <property type="molecule type" value="Genomic_DNA"/>
</dbReference>